<accession>A8WRK3</accession>
<dbReference type="eggNOG" id="KOG4423">
    <property type="taxonomic scope" value="Eukaryota"/>
</dbReference>
<dbReference type="HOGENOM" id="CLU_1866938_0_0_1"/>
<organism evidence="1 2">
    <name type="scientific">Caenorhabditis briggsae</name>
    <dbReference type="NCBI Taxonomy" id="6238"/>
    <lineage>
        <taxon>Eukaryota</taxon>
        <taxon>Metazoa</taxon>
        <taxon>Ecdysozoa</taxon>
        <taxon>Nematoda</taxon>
        <taxon>Chromadorea</taxon>
        <taxon>Rhabditida</taxon>
        <taxon>Rhabditina</taxon>
        <taxon>Rhabditomorpha</taxon>
        <taxon>Rhabditoidea</taxon>
        <taxon>Rhabditidae</taxon>
        <taxon>Peloderinae</taxon>
        <taxon>Caenorhabditis</taxon>
    </lineage>
</organism>
<proteinExistence type="predicted"/>
<reference evidence="1 2" key="1">
    <citation type="journal article" date="2003" name="PLoS Biol.">
        <title>The genome sequence of Caenorhabditis briggsae: a platform for comparative genomics.</title>
        <authorList>
            <person name="Stein L.D."/>
            <person name="Bao Z."/>
            <person name="Blasiar D."/>
            <person name="Blumenthal T."/>
            <person name="Brent M.R."/>
            <person name="Chen N."/>
            <person name="Chinwalla A."/>
            <person name="Clarke L."/>
            <person name="Clee C."/>
            <person name="Coghlan A."/>
            <person name="Coulson A."/>
            <person name="D'Eustachio P."/>
            <person name="Fitch D.H."/>
            <person name="Fulton L.A."/>
            <person name="Fulton R.E."/>
            <person name="Griffiths-Jones S."/>
            <person name="Harris T.W."/>
            <person name="Hillier L.W."/>
            <person name="Kamath R."/>
            <person name="Kuwabara P.E."/>
            <person name="Mardis E.R."/>
            <person name="Marra M.A."/>
            <person name="Miner T.L."/>
            <person name="Minx P."/>
            <person name="Mullikin J.C."/>
            <person name="Plumb R.W."/>
            <person name="Rogers J."/>
            <person name="Schein J.E."/>
            <person name="Sohrmann M."/>
            <person name="Spieth J."/>
            <person name="Stajich J.E."/>
            <person name="Wei C."/>
            <person name="Willey D."/>
            <person name="Wilson R.K."/>
            <person name="Durbin R."/>
            <person name="Waterston R.H."/>
        </authorList>
    </citation>
    <scope>NUCLEOTIDE SEQUENCE [LARGE SCALE GENOMIC DNA]</scope>
    <source>
        <strain evidence="1 2">AF16</strain>
    </source>
</reference>
<dbReference type="STRING" id="6238.A8WRK3"/>
<reference evidence="1 2" key="2">
    <citation type="journal article" date="2011" name="PLoS Genet.">
        <title>Caenorhabditis briggsae recombinant inbred line genotypes reveal inter-strain incompatibility and the evolution of recombination.</title>
        <authorList>
            <person name="Ross J.A."/>
            <person name="Koboldt D.C."/>
            <person name="Staisch J.E."/>
            <person name="Chamberlin H.M."/>
            <person name="Gupta B.P."/>
            <person name="Miller R.D."/>
            <person name="Baird S.E."/>
            <person name="Haag E.S."/>
        </authorList>
    </citation>
    <scope>NUCLEOTIDE SEQUENCE [LARGE SCALE GENOMIC DNA]</scope>
    <source>
        <strain evidence="1 2">AF16</strain>
    </source>
</reference>
<keyword evidence="2" id="KW-1185">Reference proteome</keyword>
<evidence type="ECO:0000313" key="2">
    <source>
        <dbReference type="Proteomes" id="UP000008549"/>
    </source>
</evidence>
<evidence type="ECO:0000313" key="3">
    <source>
        <dbReference type="WormBase" id="CBG01912"/>
    </source>
</evidence>
<evidence type="ECO:0000313" key="1">
    <source>
        <dbReference type="EMBL" id="CAP23111.2"/>
    </source>
</evidence>
<name>A8WRK3_CAEBR</name>
<dbReference type="AlphaFoldDB" id="A8WRK3"/>
<dbReference type="Proteomes" id="UP000008549">
    <property type="component" value="Unassembled WGS sequence"/>
</dbReference>
<sequence>MGGALEFYRRGAGAETDGCRGTISQRRKPLFLLSTRPPGCEGSIESDTFCAKIAMCDIENQLGDDKLYDLETNNGFVGSFRTSAKESVGIEEAFKFLSNTVISTEQGGQYDVPFLNREGNVNLDDNSTLYKHDSKCC</sequence>
<dbReference type="WormBase" id="CBG01912">
    <property type="protein sequence ID" value="CBP43091"/>
    <property type="gene ID" value="WBGene00025081"/>
    <property type="gene designation" value="Cbr-glo-1"/>
</dbReference>
<gene>
    <name evidence="3" type="primary">glo-1</name>
    <name evidence="1" type="synonym">Cbr-glo-1</name>
    <name evidence="3" type="ORF">CBG01912</name>
    <name evidence="1" type="ORF">CBG_01912</name>
</gene>
<protein>
    <submittedName>
        <fullName evidence="1">Protein CBR-GLO-1</fullName>
    </submittedName>
</protein>
<dbReference type="EMBL" id="HE601451">
    <property type="protein sequence ID" value="CAP23111.2"/>
    <property type="molecule type" value="Genomic_DNA"/>
</dbReference>
<dbReference type="InParanoid" id="A8WRK3"/>